<reference evidence="2" key="1">
    <citation type="submission" date="2023-10" db="EMBL/GenBank/DDBJ databases">
        <authorList>
            <person name="Chen Y."/>
            <person name="Shah S."/>
            <person name="Dougan E. K."/>
            <person name="Thang M."/>
            <person name="Chan C."/>
        </authorList>
    </citation>
    <scope>NUCLEOTIDE SEQUENCE [LARGE SCALE GENOMIC DNA]</scope>
</reference>
<sequence length="364" mass="39939">MTCQVVCLFREAPTNVLNTLSPESGCWLSSTRNDALAARPVAKTLDWGSEADANDSESVHWSGEEEEEEEEEEGERRPSEFAPAAKTMNLGAWRQLASPSNIENPSSSNCKQVREEEERRRREEGRQGGCAKGAPSQAGEMPWRKCSSLASECGPTAYGNAHVVTTQNSAGSWRLPGQGAVGETGLPITSHLHLHRRRRQLLPGERACGGRKRRRRRRRTRNNGGHCALMWSAPICRETRIRACDTHPNASSSQTLSAGSVKVRCCCWRSWQPANPEPTNRAPPGKKRQHACDAIGHAAGTTNGPLRDPKSTGWHPQKIAHDERLSCITGPQASTTKRLHESKRKGQGEERGACERLGVAHVAT</sequence>
<feature type="compositionally biased region" description="Low complexity" evidence="1">
    <location>
        <begin position="98"/>
        <end position="109"/>
    </location>
</feature>
<comment type="caution">
    <text evidence="2">The sequence shown here is derived from an EMBL/GenBank/DDBJ whole genome shotgun (WGS) entry which is preliminary data.</text>
</comment>
<name>A0ABN9QS45_9DINO</name>
<gene>
    <name evidence="2" type="ORF">PCOR1329_LOCUS13698</name>
</gene>
<accession>A0ABN9QS45</accession>
<organism evidence="2 3">
    <name type="scientific">Prorocentrum cordatum</name>
    <dbReference type="NCBI Taxonomy" id="2364126"/>
    <lineage>
        <taxon>Eukaryota</taxon>
        <taxon>Sar</taxon>
        <taxon>Alveolata</taxon>
        <taxon>Dinophyceae</taxon>
        <taxon>Prorocentrales</taxon>
        <taxon>Prorocentraceae</taxon>
        <taxon>Prorocentrum</taxon>
    </lineage>
</organism>
<proteinExistence type="predicted"/>
<feature type="region of interest" description="Disordered" evidence="1">
    <location>
        <begin position="97"/>
        <end position="141"/>
    </location>
</feature>
<evidence type="ECO:0000313" key="2">
    <source>
        <dbReference type="EMBL" id="CAK0807978.1"/>
    </source>
</evidence>
<keyword evidence="3" id="KW-1185">Reference proteome</keyword>
<dbReference type="Proteomes" id="UP001189429">
    <property type="component" value="Unassembled WGS sequence"/>
</dbReference>
<evidence type="ECO:0000256" key="1">
    <source>
        <dbReference type="SAM" id="MobiDB-lite"/>
    </source>
</evidence>
<feature type="compositionally biased region" description="Basic and acidic residues" evidence="1">
    <location>
        <begin position="112"/>
        <end position="126"/>
    </location>
</feature>
<dbReference type="EMBL" id="CAUYUJ010004058">
    <property type="protein sequence ID" value="CAK0807978.1"/>
    <property type="molecule type" value="Genomic_DNA"/>
</dbReference>
<feature type="region of interest" description="Disordered" evidence="1">
    <location>
        <begin position="332"/>
        <end position="364"/>
    </location>
</feature>
<feature type="compositionally biased region" description="Acidic residues" evidence="1">
    <location>
        <begin position="64"/>
        <end position="73"/>
    </location>
</feature>
<feature type="compositionally biased region" description="Basic and acidic residues" evidence="1">
    <location>
        <begin position="344"/>
        <end position="354"/>
    </location>
</feature>
<protein>
    <submittedName>
        <fullName evidence="2">Uncharacterized protein</fullName>
    </submittedName>
</protein>
<feature type="region of interest" description="Disordered" evidence="1">
    <location>
        <begin position="43"/>
        <end position="84"/>
    </location>
</feature>
<evidence type="ECO:0000313" key="3">
    <source>
        <dbReference type="Proteomes" id="UP001189429"/>
    </source>
</evidence>